<name>A0ABN9S9J0_9DINO</name>
<dbReference type="Proteomes" id="UP001189429">
    <property type="component" value="Unassembled WGS sequence"/>
</dbReference>
<proteinExistence type="predicted"/>
<comment type="caution">
    <text evidence="2">The sequence shown here is derived from an EMBL/GenBank/DDBJ whole genome shotgun (WGS) entry which is preliminary data.</text>
</comment>
<organism evidence="2 3">
    <name type="scientific">Prorocentrum cordatum</name>
    <dbReference type="NCBI Taxonomy" id="2364126"/>
    <lineage>
        <taxon>Eukaryota</taxon>
        <taxon>Sar</taxon>
        <taxon>Alveolata</taxon>
        <taxon>Dinophyceae</taxon>
        <taxon>Prorocentrales</taxon>
        <taxon>Prorocentraceae</taxon>
        <taxon>Prorocentrum</taxon>
    </lineage>
</organism>
<reference evidence="2" key="1">
    <citation type="submission" date="2023-10" db="EMBL/GenBank/DDBJ databases">
        <authorList>
            <person name="Chen Y."/>
            <person name="Shah S."/>
            <person name="Dougan E. K."/>
            <person name="Thang M."/>
            <person name="Chan C."/>
        </authorList>
    </citation>
    <scope>NUCLEOTIDE SEQUENCE [LARGE SCALE GENOMIC DNA]</scope>
</reference>
<accession>A0ABN9S9J0</accession>
<dbReference type="EMBL" id="CAUYUJ010010113">
    <property type="protein sequence ID" value="CAK0828572.1"/>
    <property type="molecule type" value="Genomic_DNA"/>
</dbReference>
<protein>
    <submittedName>
        <fullName evidence="2">Uncharacterized protein</fullName>
    </submittedName>
</protein>
<gene>
    <name evidence="2" type="ORF">PCOR1329_LOCUS27763</name>
</gene>
<feature type="region of interest" description="Disordered" evidence="1">
    <location>
        <begin position="156"/>
        <end position="198"/>
    </location>
</feature>
<keyword evidence="3" id="KW-1185">Reference proteome</keyword>
<sequence>VMLPGDGKPPEEVSEAMLKNVLADVSAVLIRVTGRSQRADSVPLRAAELVGNLRALQRQLLDTKQGPPPETLAREELCPPRHGGASAEPAAAGQATAGADGCAAGGEAAVDDGADAMTEIVALFDEAADVEADPEWHAVAELDSADRLASREARLGVRRRGSPEEAAGCPREGRVRQAGEAAEAGNAGGAGRKDAPPG</sequence>
<evidence type="ECO:0000313" key="2">
    <source>
        <dbReference type="EMBL" id="CAK0828572.1"/>
    </source>
</evidence>
<feature type="non-terminal residue" evidence="2">
    <location>
        <position position="1"/>
    </location>
</feature>
<feature type="region of interest" description="Disordered" evidence="1">
    <location>
        <begin position="63"/>
        <end position="106"/>
    </location>
</feature>
<feature type="compositionally biased region" description="Low complexity" evidence="1">
    <location>
        <begin position="83"/>
        <end position="106"/>
    </location>
</feature>
<evidence type="ECO:0000313" key="3">
    <source>
        <dbReference type="Proteomes" id="UP001189429"/>
    </source>
</evidence>
<evidence type="ECO:0000256" key="1">
    <source>
        <dbReference type="SAM" id="MobiDB-lite"/>
    </source>
</evidence>